<dbReference type="PANTHER" id="PTHR10871:SF3">
    <property type="entry name" value="SMALL RIBOSOMAL SUBUNIT PROTEIN US13"/>
    <property type="match status" value="1"/>
</dbReference>
<dbReference type="NCBIfam" id="TIGR03629">
    <property type="entry name" value="uS13_arch"/>
    <property type="match status" value="1"/>
</dbReference>
<dbReference type="Gene3D" id="1.10.8.50">
    <property type="match status" value="1"/>
</dbReference>
<dbReference type="FunFam" id="1.10.8.50:FF:000001">
    <property type="entry name" value="30S ribosomal protein S13"/>
    <property type="match status" value="1"/>
</dbReference>
<evidence type="ECO:0000256" key="2">
    <source>
        <dbReference type="ARBA" id="ARBA00022730"/>
    </source>
</evidence>
<evidence type="ECO:0000256" key="4">
    <source>
        <dbReference type="ARBA" id="ARBA00022980"/>
    </source>
</evidence>
<evidence type="ECO:0000256" key="3">
    <source>
        <dbReference type="ARBA" id="ARBA00022884"/>
    </source>
</evidence>
<accession>A0A7C1I7L8</accession>
<dbReference type="AlphaFoldDB" id="A0A7C1I7L8"/>
<evidence type="ECO:0000256" key="7">
    <source>
        <dbReference type="HAMAP-Rule" id="MF_01315"/>
    </source>
</evidence>
<sequence length="154" mass="17138">MSEETGYRHVVRLANTDLDGSLPLVYGLAGIKGVGYNMALAILRVAGINPWKLTGELSDEEIRKIESILVDPLSNGIPGWMLNRRKDYETGLDLHLTGSDLIFKARQDIEREIKIKSWRGIRHSLGLKVRGQRTATTGRFGPTVGVTKKKPTQK</sequence>
<comment type="subunit">
    <text evidence="6 7">Part of the 30S ribosomal subunit. Forms a loose heterodimer with protein S19. Forms two bridges to the 50S subunit in the 70S ribosome.</text>
</comment>
<dbReference type="InterPro" id="IPR001892">
    <property type="entry name" value="Ribosomal_uS13"/>
</dbReference>
<reference evidence="9" key="1">
    <citation type="journal article" date="2020" name="mSystems">
        <title>Genome- and Community-Level Interaction Insights into Carbon Utilization and Element Cycling Functions of Hydrothermarchaeota in Hydrothermal Sediment.</title>
        <authorList>
            <person name="Zhou Z."/>
            <person name="Liu Y."/>
            <person name="Xu W."/>
            <person name="Pan J."/>
            <person name="Luo Z.H."/>
            <person name="Li M."/>
        </authorList>
    </citation>
    <scope>NUCLEOTIDE SEQUENCE [LARGE SCALE GENOMIC DNA]</scope>
    <source>
        <strain evidence="9">SpSt-123</strain>
    </source>
</reference>
<comment type="similarity">
    <text evidence="1 7 8">Belongs to the universal ribosomal protein uS13 family.</text>
</comment>
<evidence type="ECO:0000256" key="1">
    <source>
        <dbReference type="ARBA" id="ARBA00008080"/>
    </source>
</evidence>
<gene>
    <name evidence="7" type="primary">rps13</name>
    <name evidence="9" type="ORF">ENO04_03835</name>
</gene>
<dbReference type="PANTHER" id="PTHR10871">
    <property type="entry name" value="30S RIBOSOMAL PROTEIN S13/40S RIBOSOMAL PROTEIN S18"/>
    <property type="match status" value="1"/>
</dbReference>
<comment type="caution">
    <text evidence="9">The sequence shown here is derived from an EMBL/GenBank/DDBJ whole genome shotgun (WGS) entry which is preliminary data.</text>
</comment>
<dbReference type="GO" id="GO:0019843">
    <property type="term" value="F:rRNA binding"/>
    <property type="evidence" value="ECO:0007669"/>
    <property type="project" value="UniProtKB-UniRule"/>
</dbReference>
<dbReference type="GO" id="GO:0015935">
    <property type="term" value="C:small ribosomal subunit"/>
    <property type="evidence" value="ECO:0007669"/>
    <property type="project" value="TreeGrafter"/>
</dbReference>
<organism evidence="9">
    <name type="scientific">Fervidicoccus fontis</name>
    <dbReference type="NCBI Taxonomy" id="683846"/>
    <lineage>
        <taxon>Archaea</taxon>
        <taxon>Thermoproteota</taxon>
        <taxon>Thermoprotei</taxon>
        <taxon>Fervidicoccales</taxon>
        <taxon>Fervidicoccaceae</taxon>
        <taxon>Fervidicoccus</taxon>
    </lineage>
</organism>
<proteinExistence type="inferred from homology"/>
<evidence type="ECO:0000313" key="9">
    <source>
        <dbReference type="EMBL" id="HDS10729.1"/>
    </source>
</evidence>
<keyword evidence="5 7" id="KW-0687">Ribonucleoprotein</keyword>
<protein>
    <recommendedName>
        <fullName evidence="7">Small ribosomal subunit protein uS13</fullName>
    </recommendedName>
</protein>
<dbReference type="FunFam" id="4.10.910.10:FF:000002">
    <property type="entry name" value="40S ribosomal protein S18"/>
    <property type="match status" value="1"/>
</dbReference>
<keyword evidence="4 7" id="KW-0689">Ribosomal protein</keyword>
<dbReference type="PROSITE" id="PS00646">
    <property type="entry name" value="RIBOSOMAL_S13_1"/>
    <property type="match status" value="1"/>
</dbReference>
<dbReference type="InterPro" id="IPR027437">
    <property type="entry name" value="Rbsml_uS13_C"/>
</dbReference>
<evidence type="ECO:0000256" key="5">
    <source>
        <dbReference type="ARBA" id="ARBA00023274"/>
    </source>
</evidence>
<dbReference type="GO" id="GO:0005829">
    <property type="term" value="C:cytosol"/>
    <property type="evidence" value="ECO:0007669"/>
    <property type="project" value="TreeGrafter"/>
</dbReference>
<dbReference type="PROSITE" id="PS50159">
    <property type="entry name" value="RIBOSOMAL_S13_2"/>
    <property type="match status" value="1"/>
</dbReference>
<dbReference type="HAMAP" id="MF_01315">
    <property type="entry name" value="Ribosomal_uS13"/>
    <property type="match status" value="1"/>
</dbReference>
<dbReference type="PIRSF" id="PIRSF002134">
    <property type="entry name" value="Ribosomal_S13"/>
    <property type="match status" value="1"/>
</dbReference>
<dbReference type="Gene3D" id="4.10.910.10">
    <property type="entry name" value="30s ribosomal protein s13, domain 2"/>
    <property type="match status" value="1"/>
</dbReference>
<dbReference type="InterPro" id="IPR019977">
    <property type="entry name" value="Ribosomal_uS13_archaeal"/>
</dbReference>
<dbReference type="SUPFAM" id="SSF46946">
    <property type="entry name" value="S13-like H2TH domain"/>
    <property type="match status" value="1"/>
</dbReference>
<name>A0A7C1I7L8_9CREN</name>
<evidence type="ECO:0000256" key="6">
    <source>
        <dbReference type="ARBA" id="ARBA00063089"/>
    </source>
</evidence>
<comment type="function">
    <text evidence="7">Located at the top of the head of the 30S subunit, it contacts several helices of the 16S rRNA. In the 70S ribosome it contacts the 23S rRNA (bridge B1a) and protein L5 of the 50S subunit (bridge B1b), connecting the 2 subunits; these bridges are implicated in subunit movement.</text>
</comment>
<dbReference type="InterPro" id="IPR010979">
    <property type="entry name" value="Ribosomal_uS13-like_H2TH"/>
</dbReference>
<dbReference type="GO" id="GO:0003735">
    <property type="term" value="F:structural constituent of ribosome"/>
    <property type="evidence" value="ECO:0007669"/>
    <property type="project" value="InterPro"/>
</dbReference>
<dbReference type="Pfam" id="PF00416">
    <property type="entry name" value="Ribosomal_S13"/>
    <property type="match status" value="1"/>
</dbReference>
<dbReference type="InterPro" id="IPR018269">
    <property type="entry name" value="Ribosomal_uS13_CS"/>
</dbReference>
<evidence type="ECO:0000256" key="8">
    <source>
        <dbReference type="RuleBase" id="RU003830"/>
    </source>
</evidence>
<dbReference type="NCBIfam" id="NF003140">
    <property type="entry name" value="PRK04053.1"/>
    <property type="match status" value="1"/>
</dbReference>
<keyword evidence="3 7" id="KW-0694">RNA-binding</keyword>
<keyword evidence="2 7" id="KW-0699">rRNA-binding</keyword>
<dbReference type="GO" id="GO:0006412">
    <property type="term" value="P:translation"/>
    <property type="evidence" value="ECO:0007669"/>
    <property type="project" value="UniProtKB-UniRule"/>
</dbReference>
<dbReference type="EMBL" id="DSDY01000122">
    <property type="protein sequence ID" value="HDS10729.1"/>
    <property type="molecule type" value="Genomic_DNA"/>
</dbReference>